<organism evidence="8 9">
    <name type="scientific">Natronincola peptidivorans</name>
    <dbReference type="NCBI Taxonomy" id="426128"/>
    <lineage>
        <taxon>Bacteria</taxon>
        <taxon>Bacillati</taxon>
        <taxon>Bacillota</taxon>
        <taxon>Clostridia</taxon>
        <taxon>Peptostreptococcales</taxon>
        <taxon>Natronincolaceae</taxon>
        <taxon>Natronincola</taxon>
    </lineage>
</organism>
<feature type="transmembrane region" description="Helical" evidence="7">
    <location>
        <begin position="143"/>
        <end position="171"/>
    </location>
</feature>
<dbReference type="EMBL" id="FOHU01000007">
    <property type="protein sequence ID" value="SET29545.1"/>
    <property type="molecule type" value="Genomic_DNA"/>
</dbReference>
<comment type="subcellular location">
    <subcellularLocation>
        <location evidence="1">Cell membrane</location>
        <topology evidence="1">Multi-pass membrane protein</topology>
    </subcellularLocation>
</comment>
<dbReference type="PANTHER" id="PTHR43663">
    <property type="entry name" value="CHROMATE TRANSPORT PROTEIN-RELATED"/>
    <property type="match status" value="1"/>
</dbReference>
<dbReference type="GO" id="GO:0005886">
    <property type="term" value="C:plasma membrane"/>
    <property type="evidence" value="ECO:0007669"/>
    <property type="project" value="UniProtKB-SubCell"/>
</dbReference>
<feature type="transmembrane region" description="Helical" evidence="7">
    <location>
        <begin position="7"/>
        <end position="29"/>
    </location>
</feature>
<evidence type="ECO:0000256" key="2">
    <source>
        <dbReference type="ARBA" id="ARBA00005262"/>
    </source>
</evidence>
<dbReference type="OrthoDB" id="9788907at2"/>
<dbReference type="Pfam" id="PF02417">
    <property type="entry name" value="Chromate_transp"/>
    <property type="match status" value="1"/>
</dbReference>
<evidence type="ECO:0000313" key="8">
    <source>
        <dbReference type="EMBL" id="SET29545.1"/>
    </source>
</evidence>
<keyword evidence="3" id="KW-1003">Cell membrane</keyword>
<protein>
    <submittedName>
        <fullName evidence="8">Chromate transporter</fullName>
    </submittedName>
</protein>
<keyword evidence="4 7" id="KW-0812">Transmembrane</keyword>
<dbReference type="STRING" id="426128.SAMN05660297_01960"/>
<feature type="transmembrane region" description="Helical" evidence="7">
    <location>
        <begin position="74"/>
        <end position="98"/>
    </location>
</feature>
<dbReference type="InterPro" id="IPR052518">
    <property type="entry name" value="CHR_Transporter"/>
</dbReference>
<keyword evidence="6 7" id="KW-0472">Membrane</keyword>
<keyword evidence="9" id="KW-1185">Reference proteome</keyword>
<proteinExistence type="inferred from homology"/>
<gene>
    <name evidence="8" type="ORF">SAMN05660297_01960</name>
</gene>
<dbReference type="InterPro" id="IPR003370">
    <property type="entry name" value="Chromate_transpt"/>
</dbReference>
<evidence type="ECO:0000256" key="6">
    <source>
        <dbReference type="ARBA" id="ARBA00023136"/>
    </source>
</evidence>
<evidence type="ECO:0000256" key="7">
    <source>
        <dbReference type="SAM" id="Phobius"/>
    </source>
</evidence>
<dbReference type="GO" id="GO:0015109">
    <property type="term" value="F:chromate transmembrane transporter activity"/>
    <property type="evidence" value="ECO:0007669"/>
    <property type="project" value="InterPro"/>
</dbReference>
<evidence type="ECO:0000256" key="1">
    <source>
        <dbReference type="ARBA" id="ARBA00004651"/>
    </source>
</evidence>
<name>A0A1I0DCV5_9FIRM</name>
<dbReference type="RefSeq" id="WP_090442993.1">
    <property type="nucleotide sequence ID" value="NZ_FOHU01000007.1"/>
</dbReference>
<accession>A0A1I0DCV5</accession>
<sequence>MKEYFKLFSIFFRVGAFTFGGGYAMIPIIQKEIVESHQLIDEQDFLDIIAVSQSLPGPVAVNTAVFVGYKLKGIFGAIAGLLGTVLPSLLVILLLAVFYNNIKDITAIQLFFQGVRPAIVALILMSALKLSKSISKTSFNISIILFAFIAVALLKVHPIPVVVLCAVAGLIHRKKEGEHGLH</sequence>
<evidence type="ECO:0000256" key="4">
    <source>
        <dbReference type="ARBA" id="ARBA00022692"/>
    </source>
</evidence>
<evidence type="ECO:0000256" key="5">
    <source>
        <dbReference type="ARBA" id="ARBA00022989"/>
    </source>
</evidence>
<evidence type="ECO:0000313" key="9">
    <source>
        <dbReference type="Proteomes" id="UP000199568"/>
    </source>
</evidence>
<feature type="transmembrane region" description="Helical" evidence="7">
    <location>
        <begin position="110"/>
        <end position="131"/>
    </location>
</feature>
<dbReference type="Proteomes" id="UP000199568">
    <property type="component" value="Unassembled WGS sequence"/>
</dbReference>
<dbReference type="AlphaFoldDB" id="A0A1I0DCV5"/>
<evidence type="ECO:0000256" key="3">
    <source>
        <dbReference type="ARBA" id="ARBA00022475"/>
    </source>
</evidence>
<comment type="similarity">
    <text evidence="2">Belongs to the chromate ion transporter (CHR) (TC 2.A.51) family.</text>
</comment>
<dbReference type="PANTHER" id="PTHR43663:SF1">
    <property type="entry name" value="CHROMATE TRANSPORTER"/>
    <property type="match status" value="1"/>
</dbReference>
<reference evidence="8 9" key="1">
    <citation type="submission" date="2016-10" db="EMBL/GenBank/DDBJ databases">
        <authorList>
            <person name="de Groot N.N."/>
        </authorList>
    </citation>
    <scope>NUCLEOTIDE SEQUENCE [LARGE SCALE GENOMIC DNA]</scope>
    <source>
        <strain evidence="8 9">DSM 18979</strain>
    </source>
</reference>
<keyword evidence="5 7" id="KW-1133">Transmembrane helix</keyword>